<proteinExistence type="predicted"/>
<organism evidence="1 2">
    <name type="scientific">[Emmonsia] crescens</name>
    <dbReference type="NCBI Taxonomy" id="73230"/>
    <lineage>
        <taxon>Eukaryota</taxon>
        <taxon>Fungi</taxon>
        <taxon>Dikarya</taxon>
        <taxon>Ascomycota</taxon>
        <taxon>Pezizomycotina</taxon>
        <taxon>Eurotiomycetes</taxon>
        <taxon>Eurotiomycetidae</taxon>
        <taxon>Onygenales</taxon>
        <taxon>Ajellomycetaceae</taxon>
        <taxon>Emergomyces</taxon>
    </lineage>
</organism>
<name>A0A2B7ZQH5_9EURO</name>
<dbReference type="EMBL" id="PDND01000020">
    <property type="protein sequence ID" value="PGH35550.1"/>
    <property type="molecule type" value="Genomic_DNA"/>
</dbReference>
<protein>
    <recommendedName>
        <fullName evidence="3">Poly(ADP-ribose) glycohydrolase</fullName>
    </recommendedName>
</protein>
<dbReference type="VEuPathDB" id="FungiDB:EMCG_06721"/>
<sequence>MEQLAEVSEQQRKRSKMGALTTGMGYRNAVANRSLESDEYEVPFWQILKAALSPRIKGWGELVELLEKIAVSLHSFSLPDCDSLRSFLQDEWASKEYHFFTEFSPLPLRRRSRAGVVKTTSCVPSYPPNPLLITPPAMGHRQFPGLSNWYSSGSRHSMATRAYLSSLFFYFERLSGAGAGTEPGSAYALPFPLMNDWPIIFTLRILKKNKIAQLDPSLLERPLCPLIVVHLPVALTEPSLLGLPDGVCVISTKKNVGFGQTGTREEGQVESSPECCPVTCSRSHCGIIKLIVQGAEAIVTTKEYRREARFDSVLTADYGSSPGDSQWSKWRRWTMLFMDAFQLDQFNFSNGTVADLLPGHRELLGTQYIR</sequence>
<accession>A0A2B7ZQH5</accession>
<dbReference type="AlphaFoldDB" id="A0A2B7ZQH5"/>
<gene>
    <name evidence="1" type="ORF">GX50_01652</name>
</gene>
<evidence type="ECO:0000313" key="2">
    <source>
        <dbReference type="Proteomes" id="UP000226031"/>
    </source>
</evidence>
<dbReference type="STRING" id="73230.A0A2B7ZQH5"/>
<dbReference type="Proteomes" id="UP000226031">
    <property type="component" value="Unassembled WGS sequence"/>
</dbReference>
<evidence type="ECO:0000313" key="1">
    <source>
        <dbReference type="EMBL" id="PGH35550.1"/>
    </source>
</evidence>
<keyword evidence="2" id="KW-1185">Reference proteome</keyword>
<evidence type="ECO:0008006" key="3">
    <source>
        <dbReference type="Google" id="ProtNLM"/>
    </source>
</evidence>
<reference evidence="1" key="1">
    <citation type="submission" date="2017-10" db="EMBL/GenBank/DDBJ databases">
        <title>Comparative genomics in systemic dimorphic fungi from Ajellomycetaceae.</title>
        <authorList>
            <person name="Munoz J.F."/>
            <person name="Mcewen J.G."/>
            <person name="Clay O.K."/>
            <person name="Cuomo C.A."/>
        </authorList>
    </citation>
    <scope>NUCLEOTIDE SEQUENCE [LARGE SCALE GENOMIC DNA]</scope>
    <source>
        <strain evidence="1">UAMH4076</strain>
    </source>
</reference>
<comment type="caution">
    <text evidence="1">The sequence shown here is derived from an EMBL/GenBank/DDBJ whole genome shotgun (WGS) entry which is preliminary data.</text>
</comment>